<dbReference type="EMBL" id="AP015039">
    <property type="protein sequence ID" value="BAT89953.1"/>
    <property type="molecule type" value="Genomic_DNA"/>
</dbReference>
<evidence type="ECO:0000313" key="1">
    <source>
        <dbReference type="EMBL" id="BAT89953.1"/>
    </source>
</evidence>
<organism evidence="1 2">
    <name type="scientific">Vigna angularis var. angularis</name>
    <dbReference type="NCBI Taxonomy" id="157739"/>
    <lineage>
        <taxon>Eukaryota</taxon>
        <taxon>Viridiplantae</taxon>
        <taxon>Streptophyta</taxon>
        <taxon>Embryophyta</taxon>
        <taxon>Tracheophyta</taxon>
        <taxon>Spermatophyta</taxon>
        <taxon>Magnoliopsida</taxon>
        <taxon>eudicotyledons</taxon>
        <taxon>Gunneridae</taxon>
        <taxon>Pentapetalae</taxon>
        <taxon>rosids</taxon>
        <taxon>fabids</taxon>
        <taxon>Fabales</taxon>
        <taxon>Fabaceae</taxon>
        <taxon>Papilionoideae</taxon>
        <taxon>50 kb inversion clade</taxon>
        <taxon>NPAAA clade</taxon>
        <taxon>indigoferoid/millettioid clade</taxon>
        <taxon>Phaseoleae</taxon>
        <taxon>Vigna</taxon>
    </lineage>
</organism>
<protein>
    <submittedName>
        <fullName evidence="1">Uncharacterized protein</fullName>
    </submittedName>
</protein>
<dbReference type="Proteomes" id="UP000291084">
    <property type="component" value="Chromosome 6"/>
</dbReference>
<evidence type="ECO:0000313" key="2">
    <source>
        <dbReference type="Proteomes" id="UP000291084"/>
    </source>
</evidence>
<gene>
    <name evidence="1" type="primary">Vigan.06G109600</name>
    <name evidence="1" type="ORF">VIGAN_06109600</name>
</gene>
<reference evidence="1 2" key="1">
    <citation type="journal article" date="2015" name="Sci. Rep.">
        <title>The power of single molecule real-time sequencing technology in the de novo assembly of a eukaryotic genome.</title>
        <authorList>
            <person name="Sakai H."/>
            <person name="Naito K."/>
            <person name="Ogiso-Tanaka E."/>
            <person name="Takahashi Y."/>
            <person name="Iseki K."/>
            <person name="Muto C."/>
            <person name="Satou K."/>
            <person name="Teruya K."/>
            <person name="Shiroma A."/>
            <person name="Shimoji M."/>
            <person name="Hirano T."/>
            <person name="Itoh T."/>
            <person name="Kaga A."/>
            <person name="Tomooka N."/>
        </authorList>
    </citation>
    <scope>NUCLEOTIDE SEQUENCE [LARGE SCALE GENOMIC DNA]</scope>
    <source>
        <strain evidence="2">cv. Shumari</strain>
    </source>
</reference>
<dbReference type="AlphaFoldDB" id="A0A0S3SAR0"/>
<accession>A0A0S3SAR0</accession>
<keyword evidence="2" id="KW-1185">Reference proteome</keyword>
<name>A0A0S3SAR0_PHAAN</name>
<sequence length="146" mass="17141">MQRKGENLVLLYNPKVETTLRRHNNKSRKQRKILKSPLEPQPEVVEPEIDFEVNLANQKWLHVTIKENYLETTLNRGGEFDEVAQLNMFYSGLRRQTRMLLDALRRGAMMMKSVKESSTIIESLATSDHQVQYDIIEIIYVKHKSI</sequence>
<proteinExistence type="predicted"/>